<accession>A0A0S3F0X7</accession>
<dbReference type="EMBL" id="CP013264">
    <property type="protein sequence ID" value="ALR21337.1"/>
    <property type="molecule type" value="Genomic_DNA"/>
</dbReference>
<reference evidence="3 4" key="1">
    <citation type="submission" date="2015-11" db="EMBL/GenBank/DDBJ databases">
        <title>A Two-component Flavoprotein Monooxygenase System MeaXY Responsible for para-Hydroxylation of 2-Methyl-6-ethylaniline and 2,6-Diethylaniline in Sphingobium baderi DE-13.</title>
        <authorList>
            <person name="Cheng M."/>
            <person name="Meng Q."/>
            <person name="Yang Y."/>
            <person name="Chu C."/>
            <person name="Yan X."/>
            <person name="He J."/>
            <person name="Li S."/>
        </authorList>
    </citation>
    <scope>NUCLEOTIDE SEQUENCE [LARGE SCALE GENOMIC DNA]</scope>
    <source>
        <strain evidence="3 4">DE-13</strain>
    </source>
</reference>
<feature type="region of interest" description="Disordered" evidence="1">
    <location>
        <begin position="32"/>
        <end position="56"/>
    </location>
</feature>
<gene>
    <name evidence="3" type="ORF">ATN00_14625</name>
</gene>
<proteinExistence type="predicted"/>
<dbReference type="AlphaFoldDB" id="A0A0S3F0X7"/>
<dbReference type="KEGG" id="sbd:ATN00_14625"/>
<evidence type="ECO:0000256" key="1">
    <source>
        <dbReference type="SAM" id="MobiDB-lite"/>
    </source>
</evidence>
<keyword evidence="2" id="KW-0472">Membrane</keyword>
<dbReference type="OrthoDB" id="7451525at2"/>
<feature type="transmembrane region" description="Helical" evidence="2">
    <location>
        <begin position="124"/>
        <end position="145"/>
    </location>
</feature>
<evidence type="ECO:0000256" key="2">
    <source>
        <dbReference type="SAM" id="Phobius"/>
    </source>
</evidence>
<dbReference type="STRING" id="1332080.ATN00_14625"/>
<organism evidence="3 4">
    <name type="scientific">Sphingobium baderi</name>
    <dbReference type="NCBI Taxonomy" id="1332080"/>
    <lineage>
        <taxon>Bacteria</taxon>
        <taxon>Pseudomonadati</taxon>
        <taxon>Pseudomonadota</taxon>
        <taxon>Alphaproteobacteria</taxon>
        <taxon>Sphingomonadales</taxon>
        <taxon>Sphingomonadaceae</taxon>
        <taxon>Sphingobium</taxon>
    </lineage>
</organism>
<keyword evidence="2" id="KW-0812">Transmembrane</keyword>
<keyword evidence="4" id="KW-1185">Reference proteome</keyword>
<protein>
    <submittedName>
        <fullName evidence="3">Uncharacterized protein</fullName>
    </submittedName>
</protein>
<feature type="transmembrane region" description="Helical" evidence="2">
    <location>
        <begin position="82"/>
        <end position="104"/>
    </location>
</feature>
<keyword evidence="2" id="KW-1133">Transmembrane helix</keyword>
<dbReference type="Proteomes" id="UP000056968">
    <property type="component" value="Chromosome"/>
</dbReference>
<name>A0A0S3F0X7_9SPHN</name>
<evidence type="ECO:0000313" key="4">
    <source>
        <dbReference type="Proteomes" id="UP000056968"/>
    </source>
</evidence>
<evidence type="ECO:0000313" key="3">
    <source>
        <dbReference type="EMBL" id="ALR21337.1"/>
    </source>
</evidence>
<sequence>MPAADRLLTPTIANARRIASAVRQVGAAAQIPMPAAGPEPGRPASPSADSDPNRCRQAVPGAAHLHWSKCMLKTLRRQTADIANVGIPVTLLALLGAGGAHAFSAPAAGDLGYDIYDIVVNQGVKGPLGFVGGVAAFLFGVSRLFSNIMIGIPTIVAAVCLIKADSILQTFGMVI</sequence>